<organism evidence="2 3">
    <name type="scientific">Paragonimus heterotremus</name>
    <dbReference type="NCBI Taxonomy" id="100268"/>
    <lineage>
        <taxon>Eukaryota</taxon>
        <taxon>Metazoa</taxon>
        <taxon>Spiralia</taxon>
        <taxon>Lophotrochozoa</taxon>
        <taxon>Platyhelminthes</taxon>
        <taxon>Trematoda</taxon>
        <taxon>Digenea</taxon>
        <taxon>Plagiorchiida</taxon>
        <taxon>Troglotremata</taxon>
        <taxon>Troglotrematidae</taxon>
        <taxon>Paragonimus</taxon>
    </lineage>
</organism>
<gene>
    <name evidence="2" type="ORF">PHET_09648</name>
</gene>
<feature type="region of interest" description="Disordered" evidence="1">
    <location>
        <begin position="163"/>
        <end position="201"/>
    </location>
</feature>
<evidence type="ECO:0000313" key="3">
    <source>
        <dbReference type="Proteomes" id="UP000748531"/>
    </source>
</evidence>
<proteinExistence type="predicted"/>
<sequence length="201" mass="21703">MIRSCTKTSDCSPELNRKGSIAISSTTTSTNLENSGVGVLTDADRALLAKLWSRFDILDGKSKLAEPPPKPPVFPLKKSLSATSDKPMLFAERDALSRSPSVRQHDSLLDDPDLAAYLQSLASTVQLNKQSSSASCSVSSDLQTSTHMHNRSGLDLNALDLLDFPHSDASDDSRVEPSSPTTVHSDSSEQPLWQIAHRSRG</sequence>
<evidence type="ECO:0000313" key="2">
    <source>
        <dbReference type="EMBL" id="KAF5397164.1"/>
    </source>
</evidence>
<feature type="compositionally biased region" description="Basic and acidic residues" evidence="1">
    <location>
        <begin position="163"/>
        <end position="175"/>
    </location>
</feature>
<comment type="caution">
    <text evidence="2">The sequence shown here is derived from an EMBL/GenBank/DDBJ whole genome shotgun (WGS) entry which is preliminary data.</text>
</comment>
<name>A0A8J4WEH4_9TREM</name>
<accession>A0A8J4WEH4</accession>
<protein>
    <submittedName>
        <fullName evidence="2">Uncharacterized protein</fullName>
    </submittedName>
</protein>
<evidence type="ECO:0000256" key="1">
    <source>
        <dbReference type="SAM" id="MobiDB-lite"/>
    </source>
</evidence>
<reference evidence="2" key="1">
    <citation type="submission" date="2019-05" db="EMBL/GenBank/DDBJ databases">
        <title>Annotation for the trematode Paragonimus heterotremus.</title>
        <authorList>
            <person name="Choi Y.-J."/>
        </authorList>
    </citation>
    <scope>NUCLEOTIDE SEQUENCE</scope>
    <source>
        <strain evidence="2">LC</strain>
    </source>
</reference>
<keyword evidence="3" id="KW-1185">Reference proteome</keyword>
<dbReference type="Proteomes" id="UP000748531">
    <property type="component" value="Unassembled WGS sequence"/>
</dbReference>
<dbReference type="EMBL" id="LUCH01006688">
    <property type="protein sequence ID" value="KAF5397164.1"/>
    <property type="molecule type" value="Genomic_DNA"/>
</dbReference>
<feature type="compositionally biased region" description="Polar residues" evidence="1">
    <location>
        <begin position="176"/>
        <end position="191"/>
    </location>
</feature>
<dbReference type="AlphaFoldDB" id="A0A8J4WEH4"/>